<evidence type="ECO:0000313" key="4">
    <source>
        <dbReference type="Proteomes" id="UP000182958"/>
    </source>
</evidence>
<feature type="domain" description="Aminotransferase class I/classII large" evidence="2">
    <location>
        <begin position="34"/>
        <end position="381"/>
    </location>
</feature>
<proteinExistence type="inferred from homology"/>
<dbReference type="Pfam" id="PF00155">
    <property type="entry name" value="Aminotran_1_2"/>
    <property type="match status" value="1"/>
</dbReference>
<comment type="cofactor">
    <cofactor evidence="1">
        <name>pyridoxal 5'-phosphate</name>
        <dbReference type="ChEBI" id="CHEBI:597326"/>
    </cofactor>
</comment>
<evidence type="ECO:0000256" key="1">
    <source>
        <dbReference type="RuleBase" id="RU000481"/>
    </source>
</evidence>
<dbReference type="InterPro" id="IPR004838">
    <property type="entry name" value="NHTrfase_class1_PyrdxlP-BS"/>
</dbReference>
<protein>
    <recommendedName>
        <fullName evidence="1">Aminotransferase</fullName>
        <ecNumber evidence="1">2.6.1.-</ecNumber>
    </recommendedName>
</protein>
<keyword evidence="1 3" id="KW-0808">Transferase</keyword>
<name>A0A1K1M2G1_SELRU</name>
<sequence length="394" mass="44015">MVNNKMYELGTKKSTIRTIFEFGRKRAAEVGEENVYDFSLGNPNVPTPDFIKEAAVDILTNMEPSAIHGYTVAPGNPQVRKALADSINSRFGMHITEKNLFMTAGAAASITICFKALSQPEDEYITFAPFFPEYRAFVESVGGKLVVVPAQPEDWQIDFAAFERLVNNHTKAVIVNSPNNPSGAVYSEETIKKLAQILQAKEKEYHHPIFIIADEPYREIAFEGYTVPYIPKYYDNTLVCYSYSKSFSLPGERIGYIVVPDTVANFEKVYGAIAGAARVLTHVNAPSLWQLVVGRCANMPSDISTYVKNGQLLYQGLVDAGFECVKPQGAFYLFPKCLEEDDYAFCKRAQKYDLLLVPGTDFGCPGYFRAAYCIKTETIKKSLPLFKKLAAEYK</sequence>
<dbReference type="Proteomes" id="UP000182958">
    <property type="component" value="Unassembled WGS sequence"/>
</dbReference>
<dbReference type="PANTHER" id="PTHR42691:SF1">
    <property type="entry name" value="ASPARTATE AMINOTRANSFERASE YHDR-RELATED"/>
    <property type="match status" value="1"/>
</dbReference>
<dbReference type="AlphaFoldDB" id="A0A1K1M2G1"/>
<dbReference type="GO" id="GO:0030170">
    <property type="term" value="F:pyridoxal phosphate binding"/>
    <property type="evidence" value="ECO:0007669"/>
    <property type="project" value="InterPro"/>
</dbReference>
<dbReference type="InterPro" id="IPR015422">
    <property type="entry name" value="PyrdxlP-dep_Trfase_small"/>
</dbReference>
<dbReference type="EMBL" id="FPJA01000004">
    <property type="protein sequence ID" value="SFW17317.1"/>
    <property type="molecule type" value="Genomic_DNA"/>
</dbReference>
<evidence type="ECO:0000313" key="3">
    <source>
        <dbReference type="EMBL" id="SFW17317.1"/>
    </source>
</evidence>
<dbReference type="SUPFAM" id="SSF53383">
    <property type="entry name" value="PLP-dependent transferases"/>
    <property type="match status" value="1"/>
</dbReference>
<gene>
    <name evidence="3" type="ORF">SAMN02910323_0530</name>
</gene>
<dbReference type="RefSeq" id="WP_072305403.1">
    <property type="nucleotide sequence ID" value="NZ_FPJA01000004.1"/>
</dbReference>
<dbReference type="Gene3D" id="3.40.640.10">
    <property type="entry name" value="Type I PLP-dependent aspartate aminotransferase-like (Major domain)"/>
    <property type="match status" value="1"/>
</dbReference>
<dbReference type="InterPro" id="IPR015424">
    <property type="entry name" value="PyrdxlP-dep_Trfase"/>
</dbReference>
<evidence type="ECO:0000259" key="2">
    <source>
        <dbReference type="Pfam" id="PF00155"/>
    </source>
</evidence>
<dbReference type="NCBIfam" id="NF005305">
    <property type="entry name" value="PRK06836.1"/>
    <property type="match status" value="1"/>
</dbReference>
<reference evidence="4" key="1">
    <citation type="submission" date="2016-11" db="EMBL/GenBank/DDBJ databases">
        <authorList>
            <person name="Varghese N."/>
            <person name="Submissions S."/>
        </authorList>
    </citation>
    <scope>NUCLEOTIDE SEQUENCE [LARGE SCALE GENOMIC DNA]</scope>
    <source>
        <strain evidence="4">C3</strain>
    </source>
</reference>
<dbReference type="GO" id="GO:0008483">
    <property type="term" value="F:transaminase activity"/>
    <property type="evidence" value="ECO:0007669"/>
    <property type="project" value="UniProtKB-KW"/>
</dbReference>
<dbReference type="Gene3D" id="3.90.1150.10">
    <property type="entry name" value="Aspartate Aminotransferase, domain 1"/>
    <property type="match status" value="2"/>
</dbReference>
<dbReference type="PANTHER" id="PTHR42691">
    <property type="entry name" value="ASPARTATE AMINOTRANSFERASE YHDR-RELATED"/>
    <property type="match status" value="1"/>
</dbReference>
<organism evidence="3 4">
    <name type="scientific">Selenomonas ruminantium</name>
    <dbReference type="NCBI Taxonomy" id="971"/>
    <lineage>
        <taxon>Bacteria</taxon>
        <taxon>Bacillati</taxon>
        <taxon>Bacillota</taxon>
        <taxon>Negativicutes</taxon>
        <taxon>Selenomonadales</taxon>
        <taxon>Selenomonadaceae</taxon>
        <taxon>Selenomonas</taxon>
    </lineage>
</organism>
<dbReference type="EC" id="2.6.1.-" evidence="1"/>
<dbReference type="PROSITE" id="PS00105">
    <property type="entry name" value="AA_TRANSFER_CLASS_1"/>
    <property type="match status" value="1"/>
</dbReference>
<comment type="similarity">
    <text evidence="1">Belongs to the class-I pyridoxal-phosphate-dependent aminotransferase family.</text>
</comment>
<accession>A0A1K1M2G1</accession>
<dbReference type="InterPro" id="IPR015421">
    <property type="entry name" value="PyrdxlP-dep_Trfase_major"/>
</dbReference>
<dbReference type="CDD" id="cd00609">
    <property type="entry name" value="AAT_like"/>
    <property type="match status" value="1"/>
</dbReference>
<keyword evidence="1 3" id="KW-0032">Aminotransferase</keyword>
<dbReference type="InterPro" id="IPR004839">
    <property type="entry name" value="Aminotransferase_I/II_large"/>
</dbReference>
<keyword evidence="4" id="KW-1185">Reference proteome</keyword>